<dbReference type="InterPro" id="IPR020058">
    <property type="entry name" value="Glu/Gln-tRNA-synth_Ib_cat-dom"/>
</dbReference>
<evidence type="ECO:0000259" key="9">
    <source>
        <dbReference type="Pfam" id="PF19269"/>
    </source>
</evidence>
<dbReference type="CDD" id="cd00808">
    <property type="entry name" value="GluRS_core"/>
    <property type="match status" value="1"/>
</dbReference>
<dbReference type="Pfam" id="PF00749">
    <property type="entry name" value="tRNA-synt_1c"/>
    <property type="match status" value="2"/>
</dbReference>
<sequence>MTQETVRVRFAPSPTGSLHIGGAHTALFNWLWARHNGGRFVLRIEDTDRERSTQAFEETILDGMRWMGLDWDEGPDVGGAFGPYRQSERLDLYRSHAEELLNQGVAYEEDGAVLYRIPAGLRLGFEDRVYGHIEVDSAKASVNQDGSIKDIVILKRDGMPTYNYAVVVDDHTMGINWVIRGEDHVINTPKQLLLYRALGWEPPSFAHLPMILGKDKKKLSKRHGATSVFEYHDLGYLPDGVFNFLALLGWSPGEDQEILSREEAVTLFDLGRVTKRAAVFDLDKLNHVNQEHLKRMEPHRRLATIRPFWTELGLDPDRFEDVYLEKALTLLAGRGQTTRQLAEYTDYLLSFDAVTTRYEGGDLTEETRSRLRPFYDAWLTGCRPWEGETMEAFARTWSEEKGLSLKEIAMPLRWALTGRKVSPGVFEVAQLLGPEECRRRLEHYGLA</sequence>
<dbReference type="PRINTS" id="PR00987">
    <property type="entry name" value="TRNASYNTHGLU"/>
</dbReference>
<dbReference type="SUPFAM" id="SSF52374">
    <property type="entry name" value="Nucleotidylyl transferase"/>
    <property type="match status" value="1"/>
</dbReference>
<evidence type="ECO:0000256" key="3">
    <source>
        <dbReference type="ARBA" id="ARBA00022741"/>
    </source>
</evidence>
<comment type="subunit">
    <text evidence="7">Monomer.</text>
</comment>
<feature type="short sequence motif" description="'HIGH' region" evidence="7">
    <location>
        <begin position="12"/>
        <end position="22"/>
    </location>
</feature>
<dbReference type="eggNOG" id="COG0008">
    <property type="taxonomic scope" value="Bacteria"/>
</dbReference>
<dbReference type="GO" id="GO:0006424">
    <property type="term" value="P:glutamyl-tRNA aminoacylation"/>
    <property type="evidence" value="ECO:0007669"/>
    <property type="project" value="UniProtKB-UniRule"/>
</dbReference>
<evidence type="ECO:0000256" key="6">
    <source>
        <dbReference type="ARBA" id="ARBA00023146"/>
    </source>
</evidence>
<dbReference type="SUPFAM" id="SSF48163">
    <property type="entry name" value="An anticodon-binding domain of class I aminoacyl-tRNA synthetases"/>
    <property type="match status" value="1"/>
</dbReference>
<dbReference type="RefSeq" id="WP_006301153.1">
    <property type="nucleotide sequence ID" value="NZ_CM001022.1"/>
</dbReference>
<dbReference type="GO" id="GO:0005829">
    <property type="term" value="C:cytosol"/>
    <property type="evidence" value="ECO:0007669"/>
    <property type="project" value="TreeGrafter"/>
</dbReference>
<protein>
    <recommendedName>
        <fullName evidence="7">Glutamate--tRNA ligase</fullName>
        <ecNumber evidence="7">6.1.1.17</ecNumber>
    </recommendedName>
    <alternativeName>
        <fullName evidence="7">Glutamyl-tRNA synthetase</fullName>
        <shortName evidence="7">GluRS</shortName>
    </alternativeName>
</protein>
<dbReference type="InterPro" id="IPR001412">
    <property type="entry name" value="aa-tRNA-synth_I_CS"/>
</dbReference>
<dbReference type="InterPro" id="IPR045462">
    <property type="entry name" value="aa-tRNA-synth_I_cd-bd"/>
</dbReference>
<dbReference type="InterPro" id="IPR020751">
    <property type="entry name" value="aa-tRNA-synth_I_codon-bd_sub2"/>
</dbReference>
<dbReference type="Pfam" id="PF19269">
    <property type="entry name" value="Anticodon_2"/>
    <property type="match status" value="1"/>
</dbReference>
<keyword evidence="7" id="KW-0963">Cytoplasm</keyword>
<dbReference type="Gene3D" id="1.10.10.350">
    <property type="match status" value="1"/>
</dbReference>
<dbReference type="PANTHER" id="PTHR43311">
    <property type="entry name" value="GLUTAMATE--TRNA LIGASE"/>
    <property type="match status" value="1"/>
</dbReference>
<dbReference type="PROSITE" id="PS00178">
    <property type="entry name" value="AA_TRNA_LIGASE_I"/>
    <property type="match status" value="1"/>
</dbReference>
<dbReference type="InterPro" id="IPR008925">
    <property type="entry name" value="aa_tRNA-synth_I_cd-bd_sf"/>
</dbReference>
<feature type="short sequence motif" description="'KMSKS' region" evidence="7">
    <location>
        <begin position="218"/>
        <end position="222"/>
    </location>
</feature>
<dbReference type="GO" id="GO:0000049">
    <property type="term" value="F:tRNA binding"/>
    <property type="evidence" value="ECO:0007669"/>
    <property type="project" value="InterPro"/>
</dbReference>
<dbReference type="EMBL" id="CM001022">
    <property type="protein sequence ID" value="EFQ23948.1"/>
    <property type="molecule type" value="Genomic_DNA"/>
</dbReference>
<dbReference type="AlphaFoldDB" id="E3D142"/>
<dbReference type="Gene3D" id="3.40.50.620">
    <property type="entry name" value="HUPs"/>
    <property type="match status" value="2"/>
</dbReference>
<comment type="function">
    <text evidence="7">Catalyzes the attachment of glutamate to tRNA(Glu) in a two-step reaction: glutamate is first activated by ATP to form Glu-AMP and then transferred to the acceptor end of tRNA(Glu).</text>
</comment>
<comment type="similarity">
    <text evidence="1 7">Belongs to the class-I aminoacyl-tRNA synthetase family. Glutamate--tRNA ligase type 1 subfamily.</text>
</comment>
<dbReference type="PaxDb" id="584708-Apau_1529"/>
<dbReference type="InterPro" id="IPR014729">
    <property type="entry name" value="Rossmann-like_a/b/a_fold"/>
</dbReference>
<evidence type="ECO:0000256" key="2">
    <source>
        <dbReference type="ARBA" id="ARBA00022598"/>
    </source>
</evidence>
<evidence type="ECO:0000256" key="7">
    <source>
        <dbReference type="HAMAP-Rule" id="MF_00022"/>
    </source>
</evidence>
<evidence type="ECO:0000256" key="4">
    <source>
        <dbReference type="ARBA" id="ARBA00022840"/>
    </source>
</evidence>
<feature type="domain" description="Aminoacyl-tRNA synthetase class I anticodon-binding" evidence="9">
    <location>
        <begin position="305"/>
        <end position="443"/>
    </location>
</feature>
<dbReference type="InterPro" id="IPR033910">
    <property type="entry name" value="GluRS_core"/>
</dbReference>
<feature type="domain" description="Glutamyl/glutaminyl-tRNA synthetase class Ib catalytic" evidence="8">
    <location>
        <begin position="116"/>
        <end position="286"/>
    </location>
</feature>
<dbReference type="InterPro" id="IPR049940">
    <property type="entry name" value="GluQ/Sye"/>
</dbReference>
<gene>
    <name evidence="7" type="primary">gltX</name>
    <name evidence="10" type="ORF">Apau_1529</name>
</gene>
<keyword evidence="11" id="KW-1185">Reference proteome</keyword>
<evidence type="ECO:0000313" key="11">
    <source>
        <dbReference type="Proteomes" id="UP000005096"/>
    </source>
</evidence>
<feature type="domain" description="Glutamyl/glutaminyl-tRNA synthetase class Ib catalytic" evidence="8">
    <location>
        <begin position="6"/>
        <end position="109"/>
    </location>
</feature>
<dbReference type="OrthoDB" id="9807503at2"/>
<keyword evidence="4 7" id="KW-0067">ATP-binding</keyword>
<comment type="catalytic activity">
    <reaction evidence="7">
        <text>tRNA(Glu) + L-glutamate + ATP = L-glutamyl-tRNA(Glu) + AMP + diphosphate</text>
        <dbReference type="Rhea" id="RHEA:23540"/>
        <dbReference type="Rhea" id="RHEA-COMP:9663"/>
        <dbReference type="Rhea" id="RHEA-COMP:9680"/>
        <dbReference type="ChEBI" id="CHEBI:29985"/>
        <dbReference type="ChEBI" id="CHEBI:30616"/>
        <dbReference type="ChEBI" id="CHEBI:33019"/>
        <dbReference type="ChEBI" id="CHEBI:78442"/>
        <dbReference type="ChEBI" id="CHEBI:78520"/>
        <dbReference type="ChEBI" id="CHEBI:456215"/>
        <dbReference type="EC" id="6.1.1.17"/>
    </reaction>
</comment>
<dbReference type="HOGENOM" id="CLU_015768_6_3_0"/>
<accession>E3D142</accession>
<reference evidence="10 11" key="1">
    <citation type="journal article" date="2010" name="Stand. Genomic Sci.">
        <title>Non-contiguous finished genome sequence of Aminomonas paucivorans type strain (GLU-3).</title>
        <authorList>
            <person name="Pitluck S."/>
            <person name="Yasawong M."/>
            <person name="Held B."/>
            <person name="Lapidus A."/>
            <person name="Nolan M."/>
            <person name="Copeland A."/>
            <person name="Lucas S."/>
            <person name="Del Rio T.G."/>
            <person name="Tice H."/>
            <person name="Cheng J.F."/>
            <person name="Chertkov O."/>
            <person name="Goodwin L."/>
            <person name="Tapia R."/>
            <person name="Han C."/>
            <person name="Liolios K."/>
            <person name="Ivanova N."/>
            <person name="Mavromatis K."/>
            <person name="Ovchinnikova G."/>
            <person name="Pati A."/>
            <person name="Chen A."/>
            <person name="Palaniappan K."/>
            <person name="Land M."/>
            <person name="Hauser L."/>
            <person name="Chang Y.J."/>
            <person name="Jeffries C.D."/>
            <person name="Pukall R."/>
            <person name="Spring S."/>
            <person name="Rohde M."/>
            <person name="Sikorski J."/>
            <person name="Goker M."/>
            <person name="Woyke T."/>
            <person name="Bristow J."/>
            <person name="Eisen J.A."/>
            <person name="Markowitz V."/>
            <person name="Hugenholtz P."/>
            <person name="Kyrpides N.C."/>
            <person name="Klenk H.P."/>
        </authorList>
    </citation>
    <scope>NUCLEOTIDE SEQUENCE [LARGE SCALE GENOMIC DNA]</scope>
    <source>
        <strain evidence="10 11">DSM 12260</strain>
    </source>
</reference>
<keyword evidence="6 7" id="KW-0030">Aminoacyl-tRNA synthetase</keyword>
<dbReference type="GO" id="GO:0005524">
    <property type="term" value="F:ATP binding"/>
    <property type="evidence" value="ECO:0007669"/>
    <property type="project" value="UniProtKB-UniRule"/>
</dbReference>
<evidence type="ECO:0000313" key="10">
    <source>
        <dbReference type="EMBL" id="EFQ23948.1"/>
    </source>
</evidence>
<dbReference type="GO" id="GO:0008270">
    <property type="term" value="F:zinc ion binding"/>
    <property type="evidence" value="ECO:0007669"/>
    <property type="project" value="InterPro"/>
</dbReference>
<keyword evidence="5 7" id="KW-0648">Protein biosynthesis</keyword>
<dbReference type="STRING" id="584708.Apau_1529"/>
<comment type="subcellular location">
    <subcellularLocation>
        <location evidence="7">Cytoplasm</location>
    </subcellularLocation>
</comment>
<evidence type="ECO:0000256" key="1">
    <source>
        <dbReference type="ARBA" id="ARBA00007894"/>
    </source>
</evidence>
<comment type="caution">
    <text evidence="7">Lacks conserved residue(s) required for the propagation of feature annotation.</text>
</comment>
<dbReference type="EC" id="6.1.1.17" evidence="7"/>
<dbReference type="GO" id="GO:0004818">
    <property type="term" value="F:glutamate-tRNA ligase activity"/>
    <property type="evidence" value="ECO:0007669"/>
    <property type="project" value="UniProtKB-UniRule"/>
</dbReference>
<proteinExistence type="inferred from homology"/>
<dbReference type="Proteomes" id="UP000005096">
    <property type="component" value="Chromosome"/>
</dbReference>
<dbReference type="PANTHER" id="PTHR43311:SF2">
    <property type="entry name" value="GLUTAMATE--TRNA LIGASE, MITOCHONDRIAL-RELATED"/>
    <property type="match status" value="1"/>
</dbReference>
<evidence type="ECO:0000256" key="5">
    <source>
        <dbReference type="ARBA" id="ARBA00022917"/>
    </source>
</evidence>
<keyword evidence="2 7" id="KW-0436">Ligase</keyword>
<dbReference type="InterPro" id="IPR004527">
    <property type="entry name" value="Glu-tRNA-ligase_bac/mito"/>
</dbReference>
<name>E3D142_9BACT</name>
<organism evidence="10 11">
    <name type="scientific">Aminomonas paucivorans DSM 12260</name>
    <dbReference type="NCBI Taxonomy" id="584708"/>
    <lineage>
        <taxon>Bacteria</taxon>
        <taxon>Thermotogati</taxon>
        <taxon>Synergistota</taxon>
        <taxon>Synergistia</taxon>
        <taxon>Synergistales</taxon>
        <taxon>Synergistaceae</taxon>
        <taxon>Aminomonas</taxon>
    </lineage>
</organism>
<dbReference type="InterPro" id="IPR000924">
    <property type="entry name" value="Glu/Gln-tRNA-synth"/>
</dbReference>
<feature type="binding site" evidence="7">
    <location>
        <position position="221"/>
    </location>
    <ligand>
        <name>ATP</name>
        <dbReference type="ChEBI" id="CHEBI:30616"/>
    </ligand>
</feature>
<evidence type="ECO:0000259" key="8">
    <source>
        <dbReference type="Pfam" id="PF00749"/>
    </source>
</evidence>
<keyword evidence="3 7" id="KW-0547">Nucleotide-binding</keyword>
<dbReference type="HAMAP" id="MF_00022">
    <property type="entry name" value="Glu_tRNA_synth_type1"/>
    <property type="match status" value="1"/>
</dbReference>